<dbReference type="GO" id="GO:0008270">
    <property type="term" value="F:zinc ion binding"/>
    <property type="evidence" value="ECO:0007669"/>
    <property type="project" value="UniProtKB-KW"/>
</dbReference>
<evidence type="ECO:0000313" key="7">
    <source>
        <dbReference type="EMBL" id="KAK4519926.1"/>
    </source>
</evidence>
<evidence type="ECO:0000256" key="3">
    <source>
        <dbReference type="ARBA" id="ARBA00022833"/>
    </source>
</evidence>
<reference evidence="7 8" key="1">
    <citation type="submission" date="2022-11" db="EMBL/GenBank/DDBJ databases">
        <title>Mucor velutinosus strain NIH1002 WGS.</title>
        <authorList>
            <person name="Subramanian P."/>
            <person name="Mullikin J.C."/>
            <person name="Segre J.A."/>
            <person name="Zelazny A.M."/>
        </authorList>
    </citation>
    <scope>NUCLEOTIDE SEQUENCE [LARGE SCALE GENOMIC DNA]</scope>
    <source>
        <strain evidence="7 8">NIH1002</strain>
    </source>
</reference>
<name>A0AAN7DRG3_9FUNG</name>
<dbReference type="GeneID" id="89953856"/>
<sequence length="254" mass="28918">MQFGPCIHCGRIILLANGARACGTCHILSTAEREQEENEQMTNDEHYQQRNSDNHNDRYDLESNVVHSDRRDNRTAAATTTTTTTTTIAAAAAAVIDNMTDIPNVMDLQTTIGREDLPQMLQRFLSYFDPNDSQQKGASDSEIAALDRRILGVDDIECGTECAICTELFERMELAKLPCNHEYHSECILHWLQLNSSCPMCRQSISNHEQQQQQQQQQPIAPTQNEPDLIIMRREMADRMYLENAPLHYMDDVD</sequence>
<dbReference type="InterPro" id="IPR013083">
    <property type="entry name" value="Znf_RING/FYVE/PHD"/>
</dbReference>
<comment type="caution">
    <text evidence="7">The sequence shown here is derived from an EMBL/GenBank/DDBJ whole genome shotgun (WGS) entry which is preliminary data.</text>
</comment>
<feature type="region of interest" description="Disordered" evidence="5">
    <location>
        <begin position="35"/>
        <end position="59"/>
    </location>
</feature>
<dbReference type="GO" id="GO:0006511">
    <property type="term" value="P:ubiquitin-dependent protein catabolic process"/>
    <property type="evidence" value="ECO:0007669"/>
    <property type="project" value="TreeGrafter"/>
</dbReference>
<dbReference type="SUPFAM" id="SSF57850">
    <property type="entry name" value="RING/U-box"/>
    <property type="match status" value="1"/>
</dbReference>
<dbReference type="Proteomes" id="UP001304243">
    <property type="component" value="Unassembled WGS sequence"/>
</dbReference>
<keyword evidence="1" id="KW-0479">Metal-binding</keyword>
<dbReference type="PANTHER" id="PTHR45931">
    <property type="entry name" value="SI:CH211-59O9.10"/>
    <property type="match status" value="1"/>
</dbReference>
<keyword evidence="8" id="KW-1185">Reference proteome</keyword>
<evidence type="ECO:0000256" key="2">
    <source>
        <dbReference type="ARBA" id="ARBA00022771"/>
    </source>
</evidence>
<dbReference type="PROSITE" id="PS50089">
    <property type="entry name" value="ZF_RING_2"/>
    <property type="match status" value="1"/>
</dbReference>
<evidence type="ECO:0000259" key="6">
    <source>
        <dbReference type="PROSITE" id="PS50089"/>
    </source>
</evidence>
<dbReference type="EMBL" id="JASEJX010000012">
    <property type="protein sequence ID" value="KAK4519926.1"/>
    <property type="molecule type" value="Genomic_DNA"/>
</dbReference>
<dbReference type="GO" id="GO:0061630">
    <property type="term" value="F:ubiquitin protein ligase activity"/>
    <property type="evidence" value="ECO:0007669"/>
    <property type="project" value="TreeGrafter"/>
</dbReference>
<dbReference type="RefSeq" id="XP_064686592.1">
    <property type="nucleotide sequence ID" value="XM_064829390.1"/>
</dbReference>
<evidence type="ECO:0000256" key="1">
    <source>
        <dbReference type="ARBA" id="ARBA00022723"/>
    </source>
</evidence>
<feature type="domain" description="RING-type" evidence="6">
    <location>
        <begin position="162"/>
        <end position="202"/>
    </location>
</feature>
<dbReference type="Pfam" id="PF13639">
    <property type="entry name" value="zf-RING_2"/>
    <property type="match status" value="1"/>
</dbReference>
<feature type="compositionally biased region" description="Basic and acidic residues" evidence="5">
    <location>
        <begin position="43"/>
        <end position="59"/>
    </location>
</feature>
<proteinExistence type="predicted"/>
<dbReference type="GO" id="GO:0005634">
    <property type="term" value="C:nucleus"/>
    <property type="evidence" value="ECO:0007669"/>
    <property type="project" value="TreeGrafter"/>
</dbReference>
<dbReference type="Gene3D" id="3.30.40.10">
    <property type="entry name" value="Zinc/RING finger domain, C3HC4 (zinc finger)"/>
    <property type="match status" value="1"/>
</dbReference>
<keyword evidence="3" id="KW-0862">Zinc</keyword>
<dbReference type="PANTHER" id="PTHR45931:SF3">
    <property type="entry name" value="RING ZINC FINGER-CONTAINING PROTEIN"/>
    <property type="match status" value="1"/>
</dbReference>
<keyword evidence="2 4" id="KW-0863">Zinc-finger</keyword>
<dbReference type="InterPro" id="IPR001841">
    <property type="entry name" value="Znf_RING"/>
</dbReference>
<dbReference type="InterPro" id="IPR051834">
    <property type="entry name" value="RING_finger_E3_ligase"/>
</dbReference>
<dbReference type="SMART" id="SM00184">
    <property type="entry name" value="RING"/>
    <property type="match status" value="1"/>
</dbReference>
<evidence type="ECO:0000313" key="8">
    <source>
        <dbReference type="Proteomes" id="UP001304243"/>
    </source>
</evidence>
<accession>A0AAN7DRG3</accession>
<gene>
    <name evidence="7" type="ORF">ATC70_010170</name>
</gene>
<organism evidence="7 8">
    <name type="scientific">Mucor velutinosus</name>
    <dbReference type="NCBI Taxonomy" id="708070"/>
    <lineage>
        <taxon>Eukaryota</taxon>
        <taxon>Fungi</taxon>
        <taxon>Fungi incertae sedis</taxon>
        <taxon>Mucoromycota</taxon>
        <taxon>Mucoromycotina</taxon>
        <taxon>Mucoromycetes</taxon>
        <taxon>Mucorales</taxon>
        <taxon>Mucorineae</taxon>
        <taxon>Mucoraceae</taxon>
        <taxon>Mucor</taxon>
    </lineage>
</organism>
<dbReference type="CDD" id="cd16454">
    <property type="entry name" value="RING-H2_PA-TM-RING"/>
    <property type="match status" value="1"/>
</dbReference>
<protein>
    <recommendedName>
        <fullName evidence="6">RING-type domain-containing protein</fullName>
    </recommendedName>
</protein>
<dbReference type="AlphaFoldDB" id="A0AAN7DRG3"/>
<evidence type="ECO:0000256" key="5">
    <source>
        <dbReference type="SAM" id="MobiDB-lite"/>
    </source>
</evidence>
<evidence type="ECO:0000256" key="4">
    <source>
        <dbReference type="PROSITE-ProRule" id="PRU00175"/>
    </source>
</evidence>